<dbReference type="RefSeq" id="WP_152836178.1">
    <property type="nucleotide sequence ID" value="NZ_WHUG01000001.1"/>
</dbReference>
<dbReference type="AlphaFoldDB" id="A0A6A7MUX8"/>
<organism evidence="2 3">
    <name type="scientific">Rugamonas aquatica</name>
    <dbReference type="NCBI Taxonomy" id="2743357"/>
    <lineage>
        <taxon>Bacteria</taxon>
        <taxon>Pseudomonadati</taxon>
        <taxon>Pseudomonadota</taxon>
        <taxon>Betaproteobacteria</taxon>
        <taxon>Burkholderiales</taxon>
        <taxon>Oxalobacteraceae</taxon>
        <taxon>Telluria group</taxon>
        <taxon>Rugamonas</taxon>
    </lineage>
</organism>
<evidence type="ECO:0000313" key="3">
    <source>
        <dbReference type="Proteomes" id="UP000440498"/>
    </source>
</evidence>
<sequence>MKLLLALSLACITAHADDGQAALSSTGGQLIRSTFAKGLHELKLGAVPAADKLQSRDAQMSSAIASAAKKDFIQEGIEASRKALLACQQETSAVLVMPSLRSDSQQAHCYRF</sequence>
<evidence type="ECO:0000256" key="1">
    <source>
        <dbReference type="SAM" id="SignalP"/>
    </source>
</evidence>
<evidence type="ECO:0000313" key="2">
    <source>
        <dbReference type="EMBL" id="MQA36811.1"/>
    </source>
</evidence>
<feature type="signal peptide" evidence="1">
    <location>
        <begin position="1"/>
        <end position="16"/>
    </location>
</feature>
<accession>A0A6A7MUX8</accession>
<reference evidence="2 3" key="1">
    <citation type="submission" date="2019-10" db="EMBL/GenBank/DDBJ databases">
        <title>Two novel species isolated from a subtropical stream in China.</title>
        <authorList>
            <person name="Lu H."/>
        </authorList>
    </citation>
    <scope>NUCLEOTIDE SEQUENCE [LARGE SCALE GENOMIC DNA]</scope>
    <source>
        <strain evidence="2 3">FT29W</strain>
    </source>
</reference>
<protein>
    <recommendedName>
        <fullName evidence="4">UrcA family protein</fullName>
    </recommendedName>
</protein>
<dbReference type="Proteomes" id="UP000440498">
    <property type="component" value="Unassembled WGS sequence"/>
</dbReference>
<evidence type="ECO:0008006" key="4">
    <source>
        <dbReference type="Google" id="ProtNLM"/>
    </source>
</evidence>
<gene>
    <name evidence="2" type="ORF">GEV02_01505</name>
</gene>
<comment type="caution">
    <text evidence="2">The sequence shown here is derived from an EMBL/GenBank/DDBJ whole genome shotgun (WGS) entry which is preliminary data.</text>
</comment>
<feature type="chain" id="PRO_5025493968" description="UrcA family protein" evidence="1">
    <location>
        <begin position="17"/>
        <end position="112"/>
    </location>
</feature>
<name>A0A6A7MUX8_9BURK</name>
<proteinExistence type="predicted"/>
<dbReference type="EMBL" id="WHUG01000001">
    <property type="protein sequence ID" value="MQA36811.1"/>
    <property type="molecule type" value="Genomic_DNA"/>
</dbReference>
<keyword evidence="3" id="KW-1185">Reference proteome</keyword>
<keyword evidence="1" id="KW-0732">Signal</keyword>